<evidence type="ECO:0000313" key="3">
    <source>
        <dbReference type="Proteomes" id="UP000050525"/>
    </source>
</evidence>
<dbReference type="EMBL" id="AKHW03002956">
    <property type="protein sequence ID" value="KYO36636.1"/>
    <property type="molecule type" value="Genomic_DNA"/>
</dbReference>
<feature type="compositionally biased region" description="Polar residues" evidence="1">
    <location>
        <begin position="13"/>
        <end position="24"/>
    </location>
</feature>
<reference evidence="2 3" key="1">
    <citation type="journal article" date="2012" name="Genome Biol.">
        <title>Sequencing three crocodilian genomes to illuminate the evolution of archosaurs and amniotes.</title>
        <authorList>
            <person name="St John J.A."/>
            <person name="Braun E.L."/>
            <person name="Isberg S.R."/>
            <person name="Miles L.G."/>
            <person name="Chong A.Y."/>
            <person name="Gongora J."/>
            <person name="Dalzell P."/>
            <person name="Moran C."/>
            <person name="Bed'hom B."/>
            <person name="Abzhanov A."/>
            <person name="Burgess S.C."/>
            <person name="Cooksey A.M."/>
            <person name="Castoe T.A."/>
            <person name="Crawford N.G."/>
            <person name="Densmore L.D."/>
            <person name="Drew J.C."/>
            <person name="Edwards S.V."/>
            <person name="Faircloth B.C."/>
            <person name="Fujita M.K."/>
            <person name="Greenwold M.J."/>
            <person name="Hoffmann F.G."/>
            <person name="Howard J.M."/>
            <person name="Iguchi T."/>
            <person name="Janes D.E."/>
            <person name="Khan S.Y."/>
            <person name="Kohno S."/>
            <person name="de Koning A.J."/>
            <person name="Lance S.L."/>
            <person name="McCarthy F.M."/>
            <person name="McCormack J.E."/>
            <person name="Merchant M.E."/>
            <person name="Peterson D.G."/>
            <person name="Pollock D.D."/>
            <person name="Pourmand N."/>
            <person name="Raney B.J."/>
            <person name="Roessler K.A."/>
            <person name="Sanford J.R."/>
            <person name="Sawyer R.H."/>
            <person name="Schmidt C.J."/>
            <person name="Triplett E.W."/>
            <person name="Tuberville T.D."/>
            <person name="Venegas-Anaya M."/>
            <person name="Howard J.T."/>
            <person name="Jarvis E.D."/>
            <person name="Guillette L.J.Jr."/>
            <person name="Glenn T.C."/>
            <person name="Green R.E."/>
            <person name="Ray D.A."/>
        </authorList>
    </citation>
    <scope>NUCLEOTIDE SEQUENCE [LARGE SCALE GENOMIC DNA]</scope>
    <source>
        <strain evidence="2">KSC_2009_1</strain>
    </source>
</reference>
<evidence type="ECO:0000256" key="1">
    <source>
        <dbReference type="SAM" id="MobiDB-lite"/>
    </source>
</evidence>
<comment type="caution">
    <text evidence="2">The sequence shown here is derived from an EMBL/GenBank/DDBJ whole genome shotgun (WGS) entry which is preliminary data.</text>
</comment>
<evidence type="ECO:0000313" key="2">
    <source>
        <dbReference type="EMBL" id="KYO36636.1"/>
    </source>
</evidence>
<accession>A0A151NIJ9</accession>
<dbReference type="AlphaFoldDB" id="A0A151NIJ9"/>
<proteinExistence type="predicted"/>
<keyword evidence="3" id="KW-1185">Reference proteome</keyword>
<organism evidence="2 3">
    <name type="scientific">Alligator mississippiensis</name>
    <name type="common">American alligator</name>
    <dbReference type="NCBI Taxonomy" id="8496"/>
    <lineage>
        <taxon>Eukaryota</taxon>
        <taxon>Metazoa</taxon>
        <taxon>Chordata</taxon>
        <taxon>Craniata</taxon>
        <taxon>Vertebrata</taxon>
        <taxon>Euteleostomi</taxon>
        <taxon>Archelosauria</taxon>
        <taxon>Archosauria</taxon>
        <taxon>Crocodylia</taxon>
        <taxon>Alligatoridae</taxon>
        <taxon>Alligatorinae</taxon>
        <taxon>Alligator</taxon>
    </lineage>
</organism>
<dbReference type="Proteomes" id="UP000050525">
    <property type="component" value="Unassembled WGS sequence"/>
</dbReference>
<protein>
    <submittedName>
        <fullName evidence="2">Uncharacterized protein</fullName>
    </submittedName>
</protein>
<gene>
    <name evidence="2" type="ORF">Y1Q_0024321</name>
</gene>
<sequence length="73" mass="7389">MGSGVHQGRGDTEQSALDNTQRPLNASKEPNGHNPAEPALGSGADAGVGEPGACPGPKQKGDLKMGLDLKAWL</sequence>
<feature type="region of interest" description="Disordered" evidence="1">
    <location>
        <begin position="1"/>
        <end position="73"/>
    </location>
</feature>
<name>A0A151NIJ9_ALLMI</name>